<accession>A0AAD6PKA8</accession>
<sequence>MAMMTVIDSEAVEERVSNGRRIEERDGFSLTRKENEGSVEEAKRSEDIVKEHDLDGLNCAICMELASLGGLK</sequence>
<evidence type="ECO:0000313" key="1">
    <source>
        <dbReference type="EMBL" id="KAJ6432911.1"/>
    </source>
</evidence>
<name>A0AAD6PKA8_9ROSI</name>
<dbReference type="EMBL" id="JAPFFJ010000003">
    <property type="protein sequence ID" value="KAJ6432911.1"/>
    <property type="molecule type" value="Genomic_DNA"/>
</dbReference>
<protein>
    <submittedName>
        <fullName evidence="1">Uncharacterized protein</fullName>
    </submittedName>
</protein>
<evidence type="ECO:0000313" key="2">
    <source>
        <dbReference type="Proteomes" id="UP001162972"/>
    </source>
</evidence>
<organism evidence="1 2">
    <name type="scientific">Salix udensis</name>
    <dbReference type="NCBI Taxonomy" id="889485"/>
    <lineage>
        <taxon>Eukaryota</taxon>
        <taxon>Viridiplantae</taxon>
        <taxon>Streptophyta</taxon>
        <taxon>Embryophyta</taxon>
        <taxon>Tracheophyta</taxon>
        <taxon>Spermatophyta</taxon>
        <taxon>Magnoliopsida</taxon>
        <taxon>eudicotyledons</taxon>
        <taxon>Gunneridae</taxon>
        <taxon>Pentapetalae</taxon>
        <taxon>rosids</taxon>
        <taxon>fabids</taxon>
        <taxon>Malpighiales</taxon>
        <taxon>Salicaceae</taxon>
        <taxon>Saliceae</taxon>
        <taxon>Salix</taxon>
    </lineage>
</organism>
<dbReference type="AlphaFoldDB" id="A0AAD6PKA8"/>
<reference evidence="1 2" key="1">
    <citation type="journal article" date="2023" name="Int. J. Mol. Sci.">
        <title>De Novo Assembly and Annotation of 11 Diverse Shrub Willow (Salix) Genomes Reveals Novel Gene Organization in Sex-Linked Regions.</title>
        <authorList>
            <person name="Hyden B."/>
            <person name="Feng K."/>
            <person name="Yates T.B."/>
            <person name="Jawdy S."/>
            <person name="Cereghino C."/>
            <person name="Smart L.B."/>
            <person name="Muchero W."/>
        </authorList>
    </citation>
    <scope>NUCLEOTIDE SEQUENCE [LARGE SCALE GENOMIC DNA]</scope>
    <source>
        <tissue evidence="1">Shoot tip</tissue>
    </source>
</reference>
<keyword evidence="2" id="KW-1185">Reference proteome</keyword>
<proteinExistence type="predicted"/>
<comment type="caution">
    <text evidence="1">The sequence shown here is derived from an EMBL/GenBank/DDBJ whole genome shotgun (WGS) entry which is preliminary data.</text>
</comment>
<gene>
    <name evidence="1" type="ORF">OIU84_020030</name>
</gene>
<dbReference type="Proteomes" id="UP001162972">
    <property type="component" value="Chromosome 10"/>
</dbReference>
<feature type="non-terminal residue" evidence="1">
    <location>
        <position position="72"/>
    </location>
</feature>